<reference evidence="3" key="1">
    <citation type="journal article" date="2019" name="Int. J. Syst. Evol. Microbiol.">
        <title>The Global Catalogue of Microorganisms (GCM) 10K type strain sequencing project: providing services to taxonomists for standard genome sequencing and annotation.</title>
        <authorList>
            <consortium name="The Broad Institute Genomics Platform"/>
            <consortium name="The Broad Institute Genome Sequencing Center for Infectious Disease"/>
            <person name="Wu L."/>
            <person name="Ma J."/>
        </authorList>
    </citation>
    <scope>NUCLEOTIDE SEQUENCE [LARGE SCALE GENOMIC DNA]</scope>
    <source>
        <strain evidence="3">JCM 16722</strain>
    </source>
</reference>
<dbReference type="EMBL" id="BAAAZK010000002">
    <property type="protein sequence ID" value="GAA4172473.1"/>
    <property type="molecule type" value="Genomic_DNA"/>
</dbReference>
<evidence type="ECO:0000256" key="1">
    <source>
        <dbReference type="SAM" id="Phobius"/>
    </source>
</evidence>
<name>A0ABP7ZX65_9SPHI</name>
<evidence type="ECO:0000313" key="2">
    <source>
        <dbReference type="EMBL" id="GAA4172473.1"/>
    </source>
</evidence>
<dbReference type="Proteomes" id="UP001500167">
    <property type="component" value="Unassembled WGS sequence"/>
</dbReference>
<protein>
    <recommendedName>
        <fullName evidence="4">DUF4345 domain-containing protein</fullName>
    </recommendedName>
</protein>
<proteinExistence type="predicted"/>
<accession>A0ABP7ZX65</accession>
<keyword evidence="1" id="KW-0472">Membrane</keyword>
<feature type="transmembrane region" description="Helical" evidence="1">
    <location>
        <begin position="36"/>
        <end position="56"/>
    </location>
</feature>
<feature type="transmembrane region" description="Helical" evidence="1">
    <location>
        <begin position="5"/>
        <end position="24"/>
    </location>
</feature>
<gene>
    <name evidence="2" type="ORF">GCM10022218_14140</name>
</gene>
<feature type="transmembrane region" description="Helical" evidence="1">
    <location>
        <begin position="65"/>
        <end position="85"/>
    </location>
</feature>
<evidence type="ECO:0008006" key="4">
    <source>
        <dbReference type="Google" id="ProtNLM"/>
    </source>
</evidence>
<keyword evidence="3" id="KW-1185">Reference proteome</keyword>
<keyword evidence="1" id="KW-0812">Transmembrane</keyword>
<comment type="caution">
    <text evidence="2">The sequence shown here is derived from an EMBL/GenBank/DDBJ whole genome shotgun (WGS) entry which is preliminary data.</text>
</comment>
<sequence length="117" mass="13335">MKRILFHSATIVISMIWLVINHQTYNPFSLKGPEFLKFYLILLSGFYLSVFSLNYLRQTGSNTTFYFMMVILVSGMIKIAIGLFLGKPVGYLIILLIIQFVAIRLCGFIGGTTQREV</sequence>
<keyword evidence="1" id="KW-1133">Transmembrane helix</keyword>
<evidence type="ECO:0000313" key="3">
    <source>
        <dbReference type="Proteomes" id="UP001500167"/>
    </source>
</evidence>
<feature type="transmembrane region" description="Helical" evidence="1">
    <location>
        <begin position="91"/>
        <end position="111"/>
    </location>
</feature>
<organism evidence="2 3">
    <name type="scientific">Sphingobacterium ginsenosidimutans</name>
    <dbReference type="NCBI Taxonomy" id="687845"/>
    <lineage>
        <taxon>Bacteria</taxon>
        <taxon>Pseudomonadati</taxon>
        <taxon>Bacteroidota</taxon>
        <taxon>Sphingobacteriia</taxon>
        <taxon>Sphingobacteriales</taxon>
        <taxon>Sphingobacteriaceae</taxon>
        <taxon>Sphingobacterium</taxon>
    </lineage>
</organism>